<feature type="region of interest" description="Disordered" evidence="1">
    <location>
        <begin position="57"/>
        <end position="80"/>
    </location>
</feature>
<reference evidence="2 3" key="1">
    <citation type="submission" date="2019-08" db="EMBL/GenBank/DDBJ databases">
        <title>Draft genome sequences of two oriental melons (Cucumis melo L. var makuwa).</title>
        <authorList>
            <person name="Kwon S.-Y."/>
        </authorList>
    </citation>
    <scope>NUCLEOTIDE SEQUENCE [LARGE SCALE GENOMIC DNA]</scope>
    <source>
        <strain evidence="3">cv. Chang Bougi</strain>
        <tissue evidence="2">Leaf</tissue>
    </source>
</reference>
<comment type="caution">
    <text evidence="2">The sequence shown here is derived from an EMBL/GenBank/DDBJ whole genome shotgun (WGS) entry which is preliminary data.</text>
</comment>
<dbReference type="Proteomes" id="UP000321947">
    <property type="component" value="Unassembled WGS sequence"/>
</dbReference>
<accession>A0A5D3DQS7</accession>
<name>A0A5D3DQS7_CUCMM</name>
<evidence type="ECO:0000313" key="2">
    <source>
        <dbReference type="EMBL" id="TYK25882.1"/>
    </source>
</evidence>
<dbReference type="EMBL" id="SSTD01003661">
    <property type="protein sequence ID" value="TYK25882.1"/>
    <property type="molecule type" value="Genomic_DNA"/>
</dbReference>
<protein>
    <submittedName>
        <fullName evidence="2">Transposon Ty3-G Gag-Pol polyprotein</fullName>
    </submittedName>
</protein>
<evidence type="ECO:0000313" key="3">
    <source>
        <dbReference type="Proteomes" id="UP000321947"/>
    </source>
</evidence>
<evidence type="ECO:0000256" key="1">
    <source>
        <dbReference type="SAM" id="MobiDB-lite"/>
    </source>
</evidence>
<sequence>MKFPSNVENCNAIKSLGWDYCEEEVLTKLFIPEEFFKEEDSYYIQKEVNVVSGTRKFEASDQQTKGNRKNKSSIEESPELELKPLPNNKKYVYLEENDTLSVIVFTQLNVVEEKVLLNMLK</sequence>
<organism evidence="2 3">
    <name type="scientific">Cucumis melo var. makuwa</name>
    <name type="common">Oriental melon</name>
    <dbReference type="NCBI Taxonomy" id="1194695"/>
    <lineage>
        <taxon>Eukaryota</taxon>
        <taxon>Viridiplantae</taxon>
        <taxon>Streptophyta</taxon>
        <taxon>Embryophyta</taxon>
        <taxon>Tracheophyta</taxon>
        <taxon>Spermatophyta</taxon>
        <taxon>Magnoliopsida</taxon>
        <taxon>eudicotyledons</taxon>
        <taxon>Gunneridae</taxon>
        <taxon>Pentapetalae</taxon>
        <taxon>rosids</taxon>
        <taxon>fabids</taxon>
        <taxon>Cucurbitales</taxon>
        <taxon>Cucurbitaceae</taxon>
        <taxon>Benincaseae</taxon>
        <taxon>Cucumis</taxon>
    </lineage>
</organism>
<gene>
    <name evidence="2" type="ORF">E5676_scaffold436G001060</name>
</gene>
<proteinExistence type="predicted"/>
<dbReference type="AlphaFoldDB" id="A0A5D3DQS7"/>